<evidence type="ECO:0000313" key="2">
    <source>
        <dbReference type="EMBL" id="EUN25653.1"/>
    </source>
</evidence>
<reference evidence="2 3" key="1">
    <citation type="journal article" date="2013" name="PLoS Genet.">
        <title>Comparative genome structure, secondary metabolite, and effector coding capacity across Cochliobolus pathogens.</title>
        <authorList>
            <person name="Condon B.J."/>
            <person name="Leng Y."/>
            <person name="Wu D."/>
            <person name="Bushley K.E."/>
            <person name="Ohm R.A."/>
            <person name="Otillar R."/>
            <person name="Martin J."/>
            <person name="Schackwitz W."/>
            <person name="Grimwood J."/>
            <person name="MohdZainudin N."/>
            <person name="Xue C."/>
            <person name="Wang R."/>
            <person name="Manning V.A."/>
            <person name="Dhillon B."/>
            <person name="Tu Z.J."/>
            <person name="Steffenson B.J."/>
            <person name="Salamov A."/>
            <person name="Sun H."/>
            <person name="Lowry S."/>
            <person name="LaButti K."/>
            <person name="Han J."/>
            <person name="Copeland A."/>
            <person name="Lindquist E."/>
            <person name="Barry K."/>
            <person name="Schmutz J."/>
            <person name="Baker S.E."/>
            <person name="Ciuffetti L.M."/>
            <person name="Grigoriev I.V."/>
            <person name="Zhong S."/>
            <person name="Turgeon B.G."/>
        </authorList>
    </citation>
    <scope>NUCLEOTIDE SEQUENCE [LARGE SCALE GENOMIC DNA]</scope>
    <source>
        <strain evidence="2 3">FI3</strain>
    </source>
</reference>
<accession>W7E5D3</accession>
<dbReference type="RefSeq" id="XP_014555231.1">
    <property type="nucleotide sequence ID" value="XM_014699745.1"/>
</dbReference>
<keyword evidence="1" id="KW-0732">Signal</keyword>
<protein>
    <recommendedName>
        <fullName evidence="4">Extracellular membrane protein CFEM domain-containing protein</fullName>
    </recommendedName>
</protein>
<dbReference type="EMBL" id="KI968749">
    <property type="protein sequence ID" value="EUN25653.1"/>
    <property type="molecule type" value="Genomic_DNA"/>
</dbReference>
<feature type="signal peptide" evidence="1">
    <location>
        <begin position="1"/>
        <end position="17"/>
    </location>
</feature>
<dbReference type="OrthoDB" id="10361761at2759"/>
<dbReference type="Proteomes" id="UP000054337">
    <property type="component" value="Unassembled WGS sequence"/>
</dbReference>
<proteinExistence type="predicted"/>
<feature type="chain" id="PRO_5004891245" description="Extracellular membrane protein CFEM domain-containing protein" evidence="1">
    <location>
        <begin position="18"/>
        <end position="89"/>
    </location>
</feature>
<evidence type="ECO:0008006" key="4">
    <source>
        <dbReference type="Google" id="ProtNLM"/>
    </source>
</evidence>
<dbReference type="GeneID" id="26248465"/>
<dbReference type="AlphaFoldDB" id="W7E5D3"/>
<dbReference type="HOGENOM" id="CLU_2454396_0_0_1"/>
<gene>
    <name evidence="2" type="ORF">COCVIDRAFT_102941</name>
</gene>
<evidence type="ECO:0000256" key="1">
    <source>
        <dbReference type="SAM" id="SignalP"/>
    </source>
</evidence>
<evidence type="ECO:0000313" key="3">
    <source>
        <dbReference type="Proteomes" id="UP000054337"/>
    </source>
</evidence>
<keyword evidence="3" id="KW-1185">Reference proteome</keyword>
<organism evidence="2 3">
    <name type="scientific">Bipolaris victoriae (strain FI3)</name>
    <name type="common">Victoria blight of oats agent</name>
    <name type="synonym">Cochliobolus victoriae</name>
    <dbReference type="NCBI Taxonomy" id="930091"/>
    <lineage>
        <taxon>Eukaryota</taxon>
        <taxon>Fungi</taxon>
        <taxon>Dikarya</taxon>
        <taxon>Ascomycota</taxon>
        <taxon>Pezizomycotina</taxon>
        <taxon>Dothideomycetes</taxon>
        <taxon>Pleosporomycetidae</taxon>
        <taxon>Pleosporales</taxon>
        <taxon>Pleosporineae</taxon>
        <taxon>Pleosporaceae</taxon>
        <taxon>Bipolaris</taxon>
    </lineage>
</organism>
<sequence>MRFIISILALSATLVSAQGVASAPGPDPSNPPSEQSCSVFIDRCVQNGDPCSIFCLHATTNELISIQEKFCLKVGQAWTCSGEQPNRGT</sequence>
<name>W7E5D3_BIPV3</name>